<dbReference type="EMBL" id="CACRXK020007312">
    <property type="protein sequence ID" value="CAB4011916.1"/>
    <property type="molecule type" value="Genomic_DNA"/>
</dbReference>
<organism evidence="2 3">
    <name type="scientific">Paramuricea clavata</name>
    <name type="common">Red gorgonian</name>
    <name type="synonym">Violescent sea-whip</name>
    <dbReference type="NCBI Taxonomy" id="317549"/>
    <lineage>
        <taxon>Eukaryota</taxon>
        <taxon>Metazoa</taxon>
        <taxon>Cnidaria</taxon>
        <taxon>Anthozoa</taxon>
        <taxon>Octocorallia</taxon>
        <taxon>Malacalcyonacea</taxon>
        <taxon>Plexauridae</taxon>
        <taxon>Paramuricea</taxon>
    </lineage>
</organism>
<proteinExistence type="predicted"/>
<reference evidence="2" key="1">
    <citation type="submission" date="2020-04" db="EMBL/GenBank/DDBJ databases">
        <authorList>
            <person name="Alioto T."/>
            <person name="Alioto T."/>
            <person name="Gomez Garrido J."/>
        </authorList>
    </citation>
    <scope>NUCLEOTIDE SEQUENCE</scope>
    <source>
        <strain evidence="2">A484AB</strain>
    </source>
</reference>
<gene>
    <name evidence="2" type="ORF">PACLA_8A066177</name>
</gene>
<keyword evidence="3" id="KW-1185">Reference proteome</keyword>
<feature type="compositionally biased region" description="Basic and acidic residues" evidence="1">
    <location>
        <begin position="104"/>
        <end position="117"/>
    </location>
</feature>
<sequence>MAEMSLGDSPSCLIHFEGKSGELCKLTTYTLVKIKEYCNKWVNLDGELKEIASKLVNVVRQWPDIEPELMPTGTGDLYYHKECYVRFCDKSKVARAKTRTSKIKEKSCATEKGKQSDQDNEQGEHLQPMRSSARIAPIISGTASVERRTAHVMPELCIIGKRKDAYIMDRVGTVSFLL</sequence>
<dbReference type="AlphaFoldDB" id="A0A7D9IJG6"/>
<dbReference type="Proteomes" id="UP001152795">
    <property type="component" value="Unassembled WGS sequence"/>
</dbReference>
<name>A0A7D9IJG6_PARCT</name>
<evidence type="ECO:0000256" key="1">
    <source>
        <dbReference type="SAM" id="MobiDB-lite"/>
    </source>
</evidence>
<comment type="caution">
    <text evidence="2">The sequence shown here is derived from an EMBL/GenBank/DDBJ whole genome shotgun (WGS) entry which is preliminary data.</text>
</comment>
<accession>A0A7D9IJG6</accession>
<evidence type="ECO:0000313" key="2">
    <source>
        <dbReference type="EMBL" id="CAB4011916.1"/>
    </source>
</evidence>
<feature type="region of interest" description="Disordered" evidence="1">
    <location>
        <begin position="104"/>
        <end position="131"/>
    </location>
</feature>
<evidence type="ECO:0000313" key="3">
    <source>
        <dbReference type="Proteomes" id="UP001152795"/>
    </source>
</evidence>
<dbReference type="OrthoDB" id="6103199at2759"/>
<protein>
    <submittedName>
        <fullName evidence="2">Uncharacterized protein</fullName>
    </submittedName>
</protein>